<sequence>MTHTQLLLNSSFHEHRRVNSWNAFLKAKLNEVNSGRDKGDHFKLPSFIARYKEELLAEYWKLTPAEKQTLKAKVQAAHDSKPPPARANPKTVNQAVTAAFSKMDKEWQALCARTVMEGLFLAV</sequence>
<dbReference type="Proteomes" id="UP000683000">
    <property type="component" value="Unassembled WGS sequence"/>
</dbReference>
<gene>
    <name evidence="1" type="ORF">JVT61DRAFT_12163</name>
</gene>
<dbReference type="EMBL" id="JAGFBS010000053">
    <property type="protein sequence ID" value="KAG6370354.1"/>
    <property type="molecule type" value="Genomic_DNA"/>
</dbReference>
<evidence type="ECO:0000313" key="1">
    <source>
        <dbReference type="EMBL" id="KAG6370354.1"/>
    </source>
</evidence>
<comment type="caution">
    <text evidence="1">The sequence shown here is derived from an EMBL/GenBank/DDBJ whole genome shotgun (WGS) entry which is preliminary data.</text>
</comment>
<name>A0A8I2YE34_9AGAM</name>
<evidence type="ECO:0000313" key="2">
    <source>
        <dbReference type="Proteomes" id="UP000683000"/>
    </source>
</evidence>
<keyword evidence="2" id="KW-1185">Reference proteome</keyword>
<dbReference type="AlphaFoldDB" id="A0A8I2YE34"/>
<dbReference type="OrthoDB" id="3253416at2759"/>
<proteinExistence type="predicted"/>
<accession>A0A8I2YE34</accession>
<protein>
    <submittedName>
        <fullName evidence="1">Uncharacterized protein</fullName>
    </submittedName>
</protein>
<reference evidence="1" key="1">
    <citation type="submission" date="2021-03" db="EMBL/GenBank/DDBJ databases">
        <title>Evolutionary innovations through gain and loss of genes in the ectomycorrhizal Boletales.</title>
        <authorList>
            <person name="Wu G."/>
            <person name="Miyauchi S."/>
            <person name="Morin E."/>
            <person name="Yang Z.-L."/>
            <person name="Xu J."/>
            <person name="Martin F.M."/>
        </authorList>
    </citation>
    <scope>NUCLEOTIDE SEQUENCE</scope>
    <source>
        <strain evidence="1">BR01</strain>
    </source>
</reference>
<organism evidence="1 2">
    <name type="scientific">Boletus reticuloceps</name>
    <dbReference type="NCBI Taxonomy" id="495285"/>
    <lineage>
        <taxon>Eukaryota</taxon>
        <taxon>Fungi</taxon>
        <taxon>Dikarya</taxon>
        <taxon>Basidiomycota</taxon>
        <taxon>Agaricomycotina</taxon>
        <taxon>Agaricomycetes</taxon>
        <taxon>Agaricomycetidae</taxon>
        <taxon>Boletales</taxon>
        <taxon>Boletineae</taxon>
        <taxon>Boletaceae</taxon>
        <taxon>Boletoideae</taxon>
        <taxon>Boletus</taxon>
    </lineage>
</organism>